<proteinExistence type="predicted"/>
<dbReference type="SUPFAM" id="SSF52172">
    <property type="entry name" value="CheY-like"/>
    <property type="match status" value="1"/>
</dbReference>
<dbReference type="SMART" id="SM00421">
    <property type="entry name" value="HTH_LUXR"/>
    <property type="match status" value="1"/>
</dbReference>
<organism evidence="7 8">
    <name type="scientific">Salinisphaera japonica YTM-1</name>
    <dbReference type="NCBI Taxonomy" id="1209778"/>
    <lineage>
        <taxon>Bacteria</taxon>
        <taxon>Pseudomonadati</taxon>
        <taxon>Pseudomonadota</taxon>
        <taxon>Gammaproteobacteria</taxon>
        <taxon>Salinisphaerales</taxon>
        <taxon>Salinisphaeraceae</taxon>
        <taxon>Salinisphaera</taxon>
    </lineage>
</organism>
<dbReference type="InterPro" id="IPR000792">
    <property type="entry name" value="Tscrpt_reg_LuxR_C"/>
</dbReference>
<dbReference type="Gene3D" id="1.10.10.10">
    <property type="entry name" value="Winged helix-like DNA-binding domain superfamily/Winged helix DNA-binding domain"/>
    <property type="match status" value="1"/>
</dbReference>
<evidence type="ECO:0000256" key="2">
    <source>
        <dbReference type="ARBA" id="ARBA00023125"/>
    </source>
</evidence>
<keyword evidence="2" id="KW-0238">DNA-binding</keyword>
<evidence type="ECO:0000259" key="5">
    <source>
        <dbReference type="PROSITE" id="PS50043"/>
    </source>
</evidence>
<dbReference type="InterPro" id="IPR016032">
    <property type="entry name" value="Sig_transdc_resp-reg_C-effctor"/>
</dbReference>
<dbReference type="InterPro" id="IPR001789">
    <property type="entry name" value="Sig_transdc_resp-reg_receiver"/>
</dbReference>
<feature type="domain" description="Response regulatory" evidence="6">
    <location>
        <begin position="6"/>
        <end position="119"/>
    </location>
</feature>
<dbReference type="GO" id="GO:0000160">
    <property type="term" value="P:phosphorelay signal transduction system"/>
    <property type="evidence" value="ECO:0007669"/>
    <property type="project" value="InterPro"/>
</dbReference>
<evidence type="ECO:0000313" key="7">
    <source>
        <dbReference type="EMBL" id="ROO24392.1"/>
    </source>
</evidence>
<comment type="caution">
    <text evidence="7">The sequence shown here is derived from an EMBL/GenBank/DDBJ whole genome shotgun (WGS) entry which is preliminary data.</text>
</comment>
<dbReference type="InterPro" id="IPR011006">
    <property type="entry name" value="CheY-like_superfamily"/>
</dbReference>
<dbReference type="PANTHER" id="PTHR44688:SF16">
    <property type="entry name" value="DNA-BINDING TRANSCRIPTIONAL ACTIVATOR DEVR_DOSR"/>
    <property type="match status" value="1"/>
</dbReference>
<dbReference type="AlphaFoldDB" id="A0A423PFM4"/>
<gene>
    <name evidence="7" type="primary">fixJ</name>
    <name evidence="7" type="ORF">SAJA_14375</name>
</gene>
<evidence type="ECO:0000259" key="6">
    <source>
        <dbReference type="PROSITE" id="PS50110"/>
    </source>
</evidence>
<accession>A0A423PFM4</accession>
<dbReference type="Pfam" id="PF00072">
    <property type="entry name" value="Response_reg"/>
    <property type="match status" value="1"/>
</dbReference>
<dbReference type="Gene3D" id="3.40.50.2300">
    <property type="match status" value="1"/>
</dbReference>
<keyword evidence="8" id="KW-1185">Reference proteome</keyword>
<evidence type="ECO:0000256" key="3">
    <source>
        <dbReference type="ARBA" id="ARBA00023163"/>
    </source>
</evidence>
<dbReference type="Proteomes" id="UP000285310">
    <property type="component" value="Unassembled WGS sequence"/>
</dbReference>
<dbReference type="PROSITE" id="PS00622">
    <property type="entry name" value="HTH_LUXR_1"/>
    <property type="match status" value="1"/>
</dbReference>
<feature type="domain" description="HTH luxR-type" evidence="5">
    <location>
        <begin position="135"/>
        <end position="200"/>
    </location>
</feature>
<dbReference type="SUPFAM" id="SSF46894">
    <property type="entry name" value="C-terminal effector domain of the bipartite response regulators"/>
    <property type="match status" value="1"/>
</dbReference>
<dbReference type="PANTHER" id="PTHR44688">
    <property type="entry name" value="DNA-BINDING TRANSCRIPTIONAL ACTIVATOR DEVR_DOSR"/>
    <property type="match status" value="1"/>
</dbReference>
<dbReference type="PROSITE" id="PS50110">
    <property type="entry name" value="RESPONSE_REGULATORY"/>
    <property type="match status" value="1"/>
</dbReference>
<name>A0A423PFM4_9GAMM</name>
<dbReference type="PROSITE" id="PS50043">
    <property type="entry name" value="HTH_LUXR_2"/>
    <property type="match status" value="1"/>
</dbReference>
<reference evidence="7 8" key="1">
    <citation type="submission" date="2013-10" db="EMBL/GenBank/DDBJ databases">
        <title>Salinisphaera japonica YTM-1 Genome Sequencing.</title>
        <authorList>
            <person name="Lai Q."/>
            <person name="Li C."/>
            <person name="Shao Z."/>
        </authorList>
    </citation>
    <scope>NUCLEOTIDE SEQUENCE [LARGE SCALE GENOMIC DNA]</scope>
    <source>
        <strain evidence="7 8">YTM-1</strain>
    </source>
</reference>
<dbReference type="SMART" id="SM00448">
    <property type="entry name" value="REC"/>
    <property type="match status" value="1"/>
</dbReference>
<dbReference type="InParanoid" id="A0A423PFM4"/>
<dbReference type="OrthoDB" id="9802186at2"/>
<keyword evidence="4" id="KW-0597">Phosphoprotein</keyword>
<dbReference type="EMBL" id="AYKG01000067">
    <property type="protein sequence ID" value="ROO24392.1"/>
    <property type="molecule type" value="Genomic_DNA"/>
</dbReference>
<dbReference type="Pfam" id="PF00196">
    <property type="entry name" value="GerE"/>
    <property type="match status" value="1"/>
</dbReference>
<dbReference type="GO" id="GO:0003677">
    <property type="term" value="F:DNA binding"/>
    <property type="evidence" value="ECO:0007669"/>
    <property type="project" value="UniProtKB-KW"/>
</dbReference>
<dbReference type="InterPro" id="IPR036388">
    <property type="entry name" value="WH-like_DNA-bd_sf"/>
</dbReference>
<evidence type="ECO:0000313" key="8">
    <source>
        <dbReference type="Proteomes" id="UP000285310"/>
    </source>
</evidence>
<dbReference type="RefSeq" id="WP_123659313.1">
    <property type="nucleotide sequence ID" value="NZ_AYKG01000067.1"/>
</dbReference>
<evidence type="ECO:0000256" key="4">
    <source>
        <dbReference type="PROSITE-ProRule" id="PRU00169"/>
    </source>
</evidence>
<feature type="modified residue" description="4-aspartylphosphate" evidence="4">
    <location>
        <position position="54"/>
    </location>
</feature>
<dbReference type="PRINTS" id="PR00038">
    <property type="entry name" value="HTHLUXR"/>
</dbReference>
<dbReference type="GO" id="GO:0006355">
    <property type="term" value="P:regulation of DNA-templated transcription"/>
    <property type="evidence" value="ECO:0007669"/>
    <property type="project" value="InterPro"/>
</dbReference>
<protein>
    <submittedName>
        <fullName evidence="7">Chemotaxis protein CheY</fullName>
    </submittedName>
</protein>
<keyword evidence="1" id="KW-0805">Transcription regulation</keyword>
<sequence>MKHDLHIHIVDDDASVRESLKALVRAAGYNVTCYASGKSLIDHVGTVSGCVILDLRLADMDGLVVQRTLIQEQVDADVIIMSAYGDIAHAVEAMRLGAVDFVEKPFDPETLIDRLATLEKASDDATRLQRDARQRAALIDTLTPREKQVLSGIVDGQANKEVASALGISARTVETHRVHIMQKLQANSLAHLVRIWMEATPHHEQAIDAG</sequence>
<evidence type="ECO:0000256" key="1">
    <source>
        <dbReference type="ARBA" id="ARBA00023015"/>
    </source>
</evidence>
<keyword evidence="3" id="KW-0804">Transcription</keyword>
<dbReference type="CDD" id="cd06170">
    <property type="entry name" value="LuxR_C_like"/>
    <property type="match status" value="1"/>
</dbReference>